<organism evidence="2 3">
    <name type="scientific">Vitrella brassicaformis (strain CCMP3155)</name>
    <dbReference type="NCBI Taxonomy" id="1169540"/>
    <lineage>
        <taxon>Eukaryota</taxon>
        <taxon>Sar</taxon>
        <taxon>Alveolata</taxon>
        <taxon>Colpodellida</taxon>
        <taxon>Vitrellaceae</taxon>
        <taxon>Vitrella</taxon>
    </lineage>
</organism>
<dbReference type="InParanoid" id="A0A0G4FVY2"/>
<sequence length="211" mass="23335">MSEPSVSAADVQAAAAAARESIAVEREPPALLQAESVCDRIDALESEVDILRQAVESLAKQSPVTHPLPDSPLARFRSSEVTDVVLEVLQEHGFASRKLEFKAEQGGQMTAGRAVFDVSKIDEPHAERLFRAIHAKYGDSMDDKQAARQCRDVWDKTKDVAAAMKRSWLDVYDRAGRYVLFGGVIRRLGQDVFAEVDQDILLALLPRLLIH</sequence>
<proteinExistence type="predicted"/>
<name>A0A0G4FVY2_VITBC</name>
<dbReference type="AlphaFoldDB" id="A0A0G4FVY2"/>
<reference evidence="2 3" key="1">
    <citation type="submission" date="2014-11" db="EMBL/GenBank/DDBJ databases">
        <authorList>
            <person name="Zhu J."/>
            <person name="Qi W."/>
            <person name="Song R."/>
        </authorList>
    </citation>
    <scope>NUCLEOTIDE SEQUENCE [LARGE SCALE GENOMIC DNA]</scope>
</reference>
<feature type="coiled-coil region" evidence="1">
    <location>
        <begin position="34"/>
        <end position="61"/>
    </location>
</feature>
<keyword evidence="1" id="KW-0175">Coiled coil</keyword>
<keyword evidence="3" id="KW-1185">Reference proteome</keyword>
<accession>A0A0G4FVY2</accession>
<evidence type="ECO:0000313" key="3">
    <source>
        <dbReference type="Proteomes" id="UP000041254"/>
    </source>
</evidence>
<gene>
    <name evidence="2" type="ORF">Vbra_416</name>
</gene>
<dbReference type="VEuPathDB" id="CryptoDB:Vbra_416"/>
<protein>
    <submittedName>
        <fullName evidence="2">Uncharacterized protein</fullName>
    </submittedName>
</protein>
<evidence type="ECO:0000256" key="1">
    <source>
        <dbReference type="SAM" id="Coils"/>
    </source>
</evidence>
<evidence type="ECO:0000313" key="2">
    <source>
        <dbReference type="EMBL" id="CEM18770.1"/>
    </source>
</evidence>
<dbReference type="Proteomes" id="UP000041254">
    <property type="component" value="Unassembled WGS sequence"/>
</dbReference>
<dbReference type="EMBL" id="CDMY01000508">
    <property type="protein sequence ID" value="CEM18770.1"/>
    <property type="molecule type" value="Genomic_DNA"/>
</dbReference>